<keyword evidence="2" id="KW-1003">Cell membrane</keyword>
<name>A0A934N8C1_9BACT</name>
<comment type="caution">
    <text evidence="7">The sequence shown here is derived from an EMBL/GenBank/DDBJ whole genome shotgun (WGS) entry which is preliminary data.</text>
</comment>
<dbReference type="PANTHER" id="PTHR30250">
    <property type="entry name" value="PST FAMILY PREDICTED COLANIC ACID TRANSPORTER"/>
    <property type="match status" value="1"/>
</dbReference>
<evidence type="ECO:0000256" key="6">
    <source>
        <dbReference type="SAM" id="Phobius"/>
    </source>
</evidence>
<feature type="transmembrane region" description="Helical" evidence="6">
    <location>
        <begin position="390"/>
        <end position="412"/>
    </location>
</feature>
<evidence type="ECO:0000256" key="5">
    <source>
        <dbReference type="ARBA" id="ARBA00023136"/>
    </source>
</evidence>
<feature type="transmembrane region" description="Helical" evidence="6">
    <location>
        <begin position="418"/>
        <end position="438"/>
    </location>
</feature>
<feature type="transmembrane region" description="Helical" evidence="6">
    <location>
        <begin position="196"/>
        <end position="217"/>
    </location>
</feature>
<reference evidence="7" key="1">
    <citation type="submission" date="2020-10" db="EMBL/GenBank/DDBJ databases">
        <title>Ca. Dormibacterota MAGs.</title>
        <authorList>
            <person name="Montgomery K."/>
        </authorList>
    </citation>
    <scope>NUCLEOTIDE SEQUENCE [LARGE SCALE GENOMIC DNA]</scope>
    <source>
        <strain evidence="7">SC8812_S17_10</strain>
    </source>
</reference>
<feature type="transmembrane region" description="Helical" evidence="6">
    <location>
        <begin position="450"/>
        <end position="469"/>
    </location>
</feature>
<feature type="transmembrane region" description="Helical" evidence="6">
    <location>
        <begin position="57"/>
        <end position="84"/>
    </location>
</feature>
<sequence>MASGNDPAEGSNPSNTRSTIAKNAAYNLIGQVLLLGLGLLSAHFVLRGLGHDAFGLILFAATFTAVLSGVFELGVIATTVRAIAVHANDSNYLAGYVRTSSCLYWGTYVVLVAIGYLLAPTIVSNWVHLTDMSAPVAVDGLRLLLIGSFTVLPRNLYASLFRGFQRTEFTTVIEIATSTIQQIGTVAILVRGGGLLAVAAWMLLICAVALTAYVAALSRLLPPLALLPGFSRRIVRDHWKFAANASSNSVLMMLFVQSDKLAVSKLMALSSFGYYSFVWTSVWRIASLTTVVSQAALPSLASLFQSRETLRLRSEYERFHHLVCYGAAVPIAATAFVALPTLSYLFSEGVAYTLLVPIALLGLASYMYATVTMPMALATATGHPELMTKVNLFAAFTFLPTLVLLVASWGLIGAGVAWLAYYGLVYVYFVPRVCRLCLGTAPRRWYGDIARVYLKLFGTYGAAWIICFTTSKGNSWVWCLGFACATFVFLVLVVPRLNKLGGHETLEREPEQRIMRTTEE</sequence>
<dbReference type="GO" id="GO:0005886">
    <property type="term" value="C:plasma membrane"/>
    <property type="evidence" value="ECO:0007669"/>
    <property type="project" value="UniProtKB-SubCell"/>
</dbReference>
<dbReference type="EMBL" id="JAEKNR010000150">
    <property type="protein sequence ID" value="MBJ7599391.1"/>
    <property type="molecule type" value="Genomic_DNA"/>
</dbReference>
<feature type="transmembrane region" description="Helical" evidence="6">
    <location>
        <begin position="24"/>
        <end position="45"/>
    </location>
</feature>
<feature type="transmembrane region" description="Helical" evidence="6">
    <location>
        <begin position="277"/>
        <end position="301"/>
    </location>
</feature>
<gene>
    <name evidence="7" type="ORF">JF922_15105</name>
</gene>
<proteinExistence type="predicted"/>
<feature type="transmembrane region" description="Helical" evidence="6">
    <location>
        <begin position="475"/>
        <end position="494"/>
    </location>
</feature>
<keyword evidence="4 6" id="KW-1133">Transmembrane helix</keyword>
<evidence type="ECO:0000256" key="2">
    <source>
        <dbReference type="ARBA" id="ARBA00022475"/>
    </source>
</evidence>
<evidence type="ECO:0000313" key="8">
    <source>
        <dbReference type="Proteomes" id="UP000612893"/>
    </source>
</evidence>
<dbReference type="AlphaFoldDB" id="A0A934N8C1"/>
<keyword evidence="3 6" id="KW-0812">Transmembrane</keyword>
<keyword evidence="5 6" id="KW-0472">Membrane</keyword>
<keyword evidence="8" id="KW-1185">Reference proteome</keyword>
<evidence type="ECO:0000256" key="4">
    <source>
        <dbReference type="ARBA" id="ARBA00022989"/>
    </source>
</evidence>
<dbReference type="RefSeq" id="WP_338202884.1">
    <property type="nucleotide sequence ID" value="NZ_JAEKNR010000150.1"/>
</dbReference>
<comment type="subcellular location">
    <subcellularLocation>
        <location evidence="1">Cell membrane</location>
        <topology evidence="1">Multi-pass membrane protein</topology>
    </subcellularLocation>
</comment>
<feature type="transmembrane region" description="Helical" evidence="6">
    <location>
        <begin position="140"/>
        <end position="157"/>
    </location>
</feature>
<dbReference type="Proteomes" id="UP000612893">
    <property type="component" value="Unassembled WGS sequence"/>
</dbReference>
<organism evidence="7 8">
    <name type="scientific">Candidatus Nephthysia bennettiae</name>
    <dbReference type="NCBI Taxonomy" id="3127016"/>
    <lineage>
        <taxon>Bacteria</taxon>
        <taxon>Bacillati</taxon>
        <taxon>Candidatus Dormiibacterota</taxon>
        <taxon>Candidatus Dormibacteria</taxon>
        <taxon>Candidatus Dormibacterales</taxon>
        <taxon>Candidatus Dormibacteraceae</taxon>
        <taxon>Candidatus Nephthysia</taxon>
    </lineage>
</organism>
<dbReference type="InterPro" id="IPR050833">
    <property type="entry name" value="Poly_Biosynth_Transport"/>
</dbReference>
<evidence type="ECO:0000313" key="7">
    <source>
        <dbReference type="EMBL" id="MBJ7599391.1"/>
    </source>
</evidence>
<protein>
    <submittedName>
        <fullName evidence="7">Oligosaccharide flippase family protein</fullName>
    </submittedName>
</protein>
<dbReference type="PANTHER" id="PTHR30250:SF26">
    <property type="entry name" value="PSMA PROTEIN"/>
    <property type="match status" value="1"/>
</dbReference>
<dbReference type="Pfam" id="PF13440">
    <property type="entry name" value="Polysacc_synt_3"/>
    <property type="match status" value="1"/>
</dbReference>
<evidence type="ECO:0000256" key="3">
    <source>
        <dbReference type="ARBA" id="ARBA00022692"/>
    </source>
</evidence>
<feature type="transmembrane region" description="Helical" evidence="6">
    <location>
        <begin position="322"/>
        <end position="344"/>
    </location>
</feature>
<accession>A0A934N8C1</accession>
<feature type="transmembrane region" description="Helical" evidence="6">
    <location>
        <begin position="105"/>
        <end position="128"/>
    </location>
</feature>
<evidence type="ECO:0000256" key="1">
    <source>
        <dbReference type="ARBA" id="ARBA00004651"/>
    </source>
</evidence>
<feature type="transmembrane region" description="Helical" evidence="6">
    <location>
        <begin position="350"/>
        <end position="369"/>
    </location>
</feature>